<keyword evidence="5 10" id="KW-0547">Nucleotide-binding</keyword>
<evidence type="ECO:0000256" key="3">
    <source>
        <dbReference type="ARBA" id="ARBA00022553"/>
    </source>
</evidence>
<dbReference type="PROSITE" id="PS51285">
    <property type="entry name" value="AGC_KINASE_CTER"/>
    <property type="match status" value="1"/>
</dbReference>
<evidence type="ECO:0000313" key="14">
    <source>
        <dbReference type="EMBL" id="KID89426.1"/>
    </source>
</evidence>
<evidence type="ECO:0000256" key="11">
    <source>
        <dbReference type="SAM" id="MobiDB-lite"/>
    </source>
</evidence>
<keyword evidence="2" id="KW-0723">Serine/threonine-protein kinase</keyword>
<organism evidence="14 15">
    <name type="scientific">Metarhizium guizhouense (strain ARSEF 977)</name>
    <dbReference type="NCBI Taxonomy" id="1276136"/>
    <lineage>
        <taxon>Eukaryota</taxon>
        <taxon>Fungi</taxon>
        <taxon>Dikarya</taxon>
        <taxon>Ascomycota</taxon>
        <taxon>Pezizomycotina</taxon>
        <taxon>Sordariomycetes</taxon>
        <taxon>Hypocreomycetidae</taxon>
        <taxon>Hypocreales</taxon>
        <taxon>Clavicipitaceae</taxon>
        <taxon>Metarhizium</taxon>
    </lineage>
</organism>
<dbReference type="OrthoDB" id="18472at2759"/>
<dbReference type="PROSITE" id="PS00108">
    <property type="entry name" value="PROTEIN_KINASE_ST"/>
    <property type="match status" value="1"/>
</dbReference>
<feature type="region of interest" description="Disordered" evidence="11">
    <location>
        <begin position="1"/>
        <end position="76"/>
    </location>
</feature>
<dbReference type="EMBL" id="AZNH01000008">
    <property type="protein sequence ID" value="KID89426.1"/>
    <property type="molecule type" value="Genomic_DNA"/>
</dbReference>
<dbReference type="SMART" id="SM00220">
    <property type="entry name" value="S_TKc"/>
    <property type="match status" value="1"/>
</dbReference>
<name>A0A0B4HHQ3_METGA</name>
<dbReference type="InterPro" id="IPR017892">
    <property type="entry name" value="Pkinase_C"/>
</dbReference>
<gene>
    <name evidence="14" type="ORF">MGU_03473</name>
</gene>
<accession>A0A0B4HHQ3</accession>
<evidence type="ECO:0000256" key="8">
    <source>
        <dbReference type="ARBA" id="ARBA00047899"/>
    </source>
</evidence>
<dbReference type="SUPFAM" id="SSF56112">
    <property type="entry name" value="Protein kinase-like (PK-like)"/>
    <property type="match status" value="1"/>
</dbReference>
<feature type="compositionally biased region" description="Basic and acidic residues" evidence="11">
    <location>
        <begin position="12"/>
        <end position="22"/>
    </location>
</feature>
<evidence type="ECO:0000256" key="2">
    <source>
        <dbReference type="ARBA" id="ARBA00022527"/>
    </source>
</evidence>
<evidence type="ECO:0000256" key="6">
    <source>
        <dbReference type="ARBA" id="ARBA00022777"/>
    </source>
</evidence>
<keyword evidence="7 10" id="KW-0067">ATP-binding</keyword>
<dbReference type="PROSITE" id="PS00107">
    <property type="entry name" value="PROTEIN_KINASE_ATP"/>
    <property type="match status" value="1"/>
</dbReference>
<dbReference type="InterPro" id="IPR008271">
    <property type="entry name" value="Ser/Thr_kinase_AS"/>
</dbReference>
<comment type="caution">
    <text evidence="14">The sequence shown here is derived from an EMBL/GenBank/DDBJ whole genome shotgun (WGS) entry which is preliminary data.</text>
</comment>
<dbReference type="PANTHER" id="PTHR24356">
    <property type="entry name" value="SERINE/THREONINE-PROTEIN KINASE"/>
    <property type="match status" value="1"/>
</dbReference>
<keyword evidence="6 14" id="KW-0418">Kinase</keyword>
<dbReference type="Proteomes" id="UP000031192">
    <property type="component" value="Unassembled WGS sequence"/>
</dbReference>
<evidence type="ECO:0000256" key="7">
    <source>
        <dbReference type="ARBA" id="ARBA00022840"/>
    </source>
</evidence>
<dbReference type="GO" id="GO:0035556">
    <property type="term" value="P:intracellular signal transduction"/>
    <property type="evidence" value="ECO:0007669"/>
    <property type="project" value="TreeGrafter"/>
</dbReference>
<keyword evidence="15" id="KW-1185">Reference proteome</keyword>
<evidence type="ECO:0000256" key="5">
    <source>
        <dbReference type="ARBA" id="ARBA00022741"/>
    </source>
</evidence>
<dbReference type="Pfam" id="PF00069">
    <property type="entry name" value="Pkinase"/>
    <property type="match status" value="2"/>
</dbReference>
<dbReference type="GO" id="GO:0106310">
    <property type="term" value="F:protein serine kinase activity"/>
    <property type="evidence" value="ECO:0007669"/>
    <property type="project" value="RHEA"/>
</dbReference>
<proteinExistence type="predicted"/>
<feature type="domain" description="Protein kinase" evidence="12">
    <location>
        <begin position="263"/>
        <end position="566"/>
    </location>
</feature>
<dbReference type="SMART" id="SM00133">
    <property type="entry name" value="S_TK_X"/>
    <property type="match status" value="1"/>
</dbReference>
<sequence>MASFMSNFFQGGKDKVSGDDSPRPVTPTKKVNNNSFINPPSTPQGSPSKKTVPPGAHDLPSAFDSAMSFNSSGLDAPVKLTRPQSVVTPLSPGKTNAQPLDESSINVDESVIHKVTTSSGSPLKKQGQENTPPVSRLAMVDSPAQHSHAAKSRQQLYETRDRPMTSYKKFNTSRGLTAEERELLQKPGVKRLVNVTQLYFLDYYFDLLTYVGSRQNRLAAFKAEYPEPPLTDEQTHSQMWTKYTGRERANLRKRRVRLRHGDFQILTQVGQGGYGQVFLAQKKDTREVCALKVMSKKLLFKLDEVRHVLTERDILTTAQSEWLVRLLYSFQDDKSIYLAMEYVPGGDFRTLLNNTGVLSNRHARFYIAEMFCAVNALHELGYIHRDLKPENFLVDSTGHVKLTDFGLAAGVLAPSRIESMRIKLEEASETSVPFGKPMDQRTVAERRESYRNMRQNDVNYAKSIVGSPDYMAPEVLRGEEYDYTVDYWSLGCMLFEALTGFPPFAGAVPDETWRNLKHWKEVLKRPVWEDPNYFLSNRTWNFITTCINSRTRRFSNIQDIYNHQYFAEVDWATLRQTRAPFVPELDSETDAGYFDDFSNESDMAKYKEVHEKQQALEQMAEREDEMSKSLFVGFTFRHRKPANEDGGSPRKRIPISDNETFGTML</sequence>
<dbReference type="AlphaFoldDB" id="A0A0B4HHQ3"/>
<dbReference type="Pfam" id="PF00433">
    <property type="entry name" value="Pkinase_C"/>
    <property type="match status" value="1"/>
</dbReference>
<comment type="catalytic activity">
    <reaction evidence="8">
        <text>L-threonyl-[protein] + ATP = O-phospho-L-threonyl-[protein] + ADP + H(+)</text>
        <dbReference type="Rhea" id="RHEA:46608"/>
        <dbReference type="Rhea" id="RHEA-COMP:11060"/>
        <dbReference type="Rhea" id="RHEA-COMP:11605"/>
        <dbReference type="ChEBI" id="CHEBI:15378"/>
        <dbReference type="ChEBI" id="CHEBI:30013"/>
        <dbReference type="ChEBI" id="CHEBI:30616"/>
        <dbReference type="ChEBI" id="CHEBI:61977"/>
        <dbReference type="ChEBI" id="CHEBI:456216"/>
        <dbReference type="EC" id="2.7.11.1"/>
    </reaction>
</comment>
<comment type="catalytic activity">
    <reaction evidence="9">
        <text>L-seryl-[protein] + ATP = O-phospho-L-seryl-[protein] + ADP + H(+)</text>
        <dbReference type="Rhea" id="RHEA:17989"/>
        <dbReference type="Rhea" id="RHEA-COMP:9863"/>
        <dbReference type="Rhea" id="RHEA-COMP:11604"/>
        <dbReference type="ChEBI" id="CHEBI:15378"/>
        <dbReference type="ChEBI" id="CHEBI:29999"/>
        <dbReference type="ChEBI" id="CHEBI:30616"/>
        <dbReference type="ChEBI" id="CHEBI:83421"/>
        <dbReference type="ChEBI" id="CHEBI:456216"/>
        <dbReference type="EC" id="2.7.11.1"/>
    </reaction>
</comment>
<feature type="binding site" evidence="10">
    <location>
        <position position="292"/>
    </location>
    <ligand>
        <name>ATP</name>
        <dbReference type="ChEBI" id="CHEBI:30616"/>
    </ligand>
</feature>
<dbReference type="HOGENOM" id="CLU_000288_67_4_1"/>
<dbReference type="InterPro" id="IPR017441">
    <property type="entry name" value="Protein_kinase_ATP_BS"/>
</dbReference>
<evidence type="ECO:0000256" key="9">
    <source>
        <dbReference type="ARBA" id="ARBA00048679"/>
    </source>
</evidence>
<dbReference type="CDD" id="cd21776">
    <property type="entry name" value="MobB_Sid2p-like"/>
    <property type="match status" value="1"/>
</dbReference>
<dbReference type="CDD" id="cd05600">
    <property type="entry name" value="STKc_Sid2p_like"/>
    <property type="match status" value="1"/>
</dbReference>
<dbReference type="InterPro" id="IPR000719">
    <property type="entry name" value="Prot_kinase_dom"/>
</dbReference>
<dbReference type="InterPro" id="IPR011009">
    <property type="entry name" value="Kinase-like_dom_sf"/>
</dbReference>
<evidence type="ECO:0000256" key="4">
    <source>
        <dbReference type="ARBA" id="ARBA00022679"/>
    </source>
</evidence>
<reference evidence="14 15" key="1">
    <citation type="journal article" date="2014" name="Proc. Natl. Acad. Sci. U.S.A.">
        <title>Trajectory and genomic determinants of fungal-pathogen speciation and host adaptation.</title>
        <authorList>
            <person name="Hu X."/>
            <person name="Xiao G."/>
            <person name="Zheng P."/>
            <person name="Shang Y."/>
            <person name="Su Y."/>
            <person name="Zhang X."/>
            <person name="Liu X."/>
            <person name="Zhan S."/>
            <person name="St Leger R.J."/>
            <person name="Wang C."/>
        </authorList>
    </citation>
    <scope>NUCLEOTIDE SEQUENCE [LARGE SCALE GENOMIC DNA]</scope>
    <source>
        <strain evidence="14 15">ARSEF 977</strain>
    </source>
</reference>
<evidence type="ECO:0000256" key="10">
    <source>
        <dbReference type="PROSITE-ProRule" id="PRU10141"/>
    </source>
</evidence>
<dbReference type="InterPro" id="IPR000961">
    <property type="entry name" value="AGC-kinase_C"/>
</dbReference>
<dbReference type="GO" id="GO:0005816">
    <property type="term" value="C:spindle pole body"/>
    <property type="evidence" value="ECO:0007669"/>
    <property type="project" value="TreeGrafter"/>
</dbReference>
<dbReference type="Gene3D" id="3.30.200.20">
    <property type="entry name" value="Phosphorylase Kinase, domain 1"/>
    <property type="match status" value="2"/>
</dbReference>
<dbReference type="EC" id="2.7.11.1" evidence="1"/>
<dbReference type="GO" id="GO:0005524">
    <property type="term" value="F:ATP binding"/>
    <property type="evidence" value="ECO:0007669"/>
    <property type="project" value="UniProtKB-UniRule"/>
</dbReference>
<evidence type="ECO:0000259" key="12">
    <source>
        <dbReference type="PROSITE" id="PS50011"/>
    </source>
</evidence>
<keyword evidence="3" id="KW-0597">Phosphoprotein</keyword>
<dbReference type="PROSITE" id="PS50011">
    <property type="entry name" value="PROTEIN_KINASE_DOM"/>
    <property type="match status" value="1"/>
</dbReference>
<protein>
    <recommendedName>
        <fullName evidence="1">non-specific serine/threonine protein kinase</fullName>
        <ecNumber evidence="1">2.7.11.1</ecNumber>
    </recommendedName>
</protein>
<dbReference type="FunFam" id="1.10.510.10:FF:000141">
    <property type="entry name" value="Non-specific serine/threonine protein kinase"/>
    <property type="match status" value="1"/>
</dbReference>
<dbReference type="FunFam" id="1.10.510.10:FF:000319">
    <property type="entry name" value="Non-specific serine/threonine protein kinase"/>
    <property type="match status" value="1"/>
</dbReference>
<evidence type="ECO:0000313" key="15">
    <source>
        <dbReference type="Proteomes" id="UP000031192"/>
    </source>
</evidence>
<feature type="region of interest" description="Disordered" evidence="11">
    <location>
        <begin position="640"/>
        <end position="665"/>
    </location>
</feature>
<feature type="compositionally biased region" description="Polar residues" evidence="11">
    <location>
        <begin position="29"/>
        <end position="49"/>
    </location>
</feature>
<dbReference type="InterPro" id="IPR050236">
    <property type="entry name" value="Ser_Thr_kinase_AGC"/>
</dbReference>
<evidence type="ECO:0000256" key="1">
    <source>
        <dbReference type="ARBA" id="ARBA00012513"/>
    </source>
</evidence>
<dbReference type="FunFam" id="3.30.200.20:FF:000109">
    <property type="entry name" value="Non-specific serine/threonine protein kinase"/>
    <property type="match status" value="1"/>
</dbReference>
<dbReference type="Gene3D" id="1.10.510.10">
    <property type="entry name" value="Transferase(Phosphotransferase) domain 1"/>
    <property type="match status" value="2"/>
</dbReference>
<feature type="domain" description="AGC-kinase C-terminal" evidence="13">
    <location>
        <begin position="567"/>
        <end position="646"/>
    </location>
</feature>
<dbReference type="PANTHER" id="PTHR24356:SF417">
    <property type="entry name" value="CELL CYCLE PROTEIN KINASE DBF2-RELATED"/>
    <property type="match status" value="1"/>
</dbReference>
<keyword evidence="4" id="KW-0808">Transferase</keyword>
<dbReference type="GO" id="GO:0004674">
    <property type="term" value="F:protein serine/threonine kinase activity"/>
    <property type="evidence" value="ECO:0007669"/>
    <property type="project" value="UniProtKB-KW"/>
</dbReference>
<evidence type="ECO:0000259" key="13">
    <source>
        <dbReference type="PROSITE" id="PS51285"/>
    </source>
</evidence>